<sequence length="627" mass="68997">MAKREPALERALEGPHEKEEGRYPWWKVLCLTGVDLFSSLGYQPGIALLAAGVLSPLANLALFLFALVAVYPVYRRVAEESPHGEGSIGLLTRLIPGWRGKVLVLVVLGFMATDFIVTITLSAADAAVHLIANPLAPPWIQGQQVGLTLFLIALLGFVFYLGFREAIGLAVPLTLGYLALNAITLAAALPHLSAAHLEGWWRKLWQTHPSPEGLLLATLLAFPKLALGLSGYETGVAVMPLIRGRKDDDPEKPLGRIRETHKLLLAAALVMGVFLVGAGAATTLLIPEDLWRSEEVSGRAISYLAHRYLGEAFGSLYDLFSIAILWFAGSSAMAGLLTIVPRYLPRFGMAPEWARNRRVLVLFFTGVAFAVTLLFRASVEAQAAAYATGVLVVMTSAALAASLLAQREGQPRGGFYTLLLPLFLYVLVANVLERPDGVKIAAFFIAATLLISLTSRALRSFELRVEAFLLDETAEKLVESLRAQEAPIHLVAHRPRPRPGYGEKERRIREAARLPSREPVYFVEVYVSDPSEFKTQAKVWGIHHPDHRVFRILGTAVPNTLAAFLLHLRDRTGKRPHIYFEWSEDPPLQAAAEFLLFGKGDIPTLTHEVLRRAEPNQDRRPFVHVEG</sequence>
<feature type="transmembrane region" description="Helical" evidence="1">
    <location>
        <begin position="263"/>
        <end position="286"/>
    </location>
</feature>
<reference evidence="2" key="1">
    <citation type="journal article" date="2020" name="mSystems">
        <title>Genome- and Community-Level Interaction Insights into Carbon Utilization and Element Cycling Functions of Hydrothermarchaeota in Hydrothermal Sediment.</title>
        <authorList>
            <person name="Zhou Z."/>
            <person name="Liu Y."/>
            <person name="Xu W."/>
            <person name="Pan J."/>
            <person name="Luo Z.H."/>
            <person name="Li M."/>
        </authorList>
    </citation>
    <scope>NUCLEOTIDE SEQUENCE [LARGE SCALE GENOMIC DNA]</scope>
    <source>
        <strain evidence="2">SpSt-246</strain>
    </source>
</reference>
<name>A0A7C2C284_9DEIN</name>
<dbReference type="AlphaFoldDB" id="A0A7C2C284"/>
<keyword evidence="1" id="KW-1133">Transmembrane helix</keyword>
<dbReference type="EMBL" id="DSKL01000353">
    <property type="protein sequence ID" value="HEH83079.1"/>
    <property type="molecule type" value="Genomic_DNA"/>
</dbReference>
<keyword evidence="1" id="KW-0812">Transmembrane</keyword>
<feature type="transmembrane region" description="Helical" evidence="1">
    <location>
        <begin position="359"/>
        <end position="377"/>
    </location>
</feature>
<organism evidence="2">
    <name type="scientific">Thermus islandicus</name>
    <dbReference type="NCBI Taxonomy" id="540988"/>
    <lineage>
        <taxon>Bacteria</taxon>
        <taxon>Thermotogati</taxon>
        <taxon>Deinococcota</taxon>
        <taxon>Deinococci</taxon>
        <taxon>Thermales</taxon>
        <taxon>Thermaceae</taxon>
        <taxon>Thermus</taxon>
    </lineage>
</organism>
<feature type="transmembrane region" description="Helical" evidence="1">
    <location>
        <begin position="438"/>
        <end position="458"/>
    </location>
</feature>
<feature type="transmembrane region" description="Helical" evidence="1">
    <location>
        <begin position="46"/>
        <end position="74"/>
    </location>
</feature>
<feature type="transmembrane region" description="Helical" evidence="1">
    <location>
        <begin position="415"/>
        <end position="432"/>
    </location>
</feature>
<proteinExistence type="predicted"/>
<evidence type="ECO:0000256" key="1">
    <source>
        <dbReference type="SAM" id="Phobius"/>
    </source>
</evidence>
<feature type="transmembrane region" description="Helical" evidence="1">
    <location>
        <begin position="383"/>
        <end position="403"/>
    </location>
</feature>
<accession>A0A7C2C284</accession>
<feature type="transmembrane region" description="Helical" evidence="1">
    <location>
        <begin position="102"/>
        <end position="124"/>
    </location>
</feature>
<comment type="caution">
    <text evidence="2">The sequence shown here is derived from an EMBL/GenBank/DDBJ whole genome shotgun (WGS) entry which is preliminary data.</text>
</comment>
<feature type="transmembrane region" description="Helical" evidence="1">
    <location>
        <begin position="144"/>
        <end position="163"/>
    </location>
</feature>
<evidence type="ECO:0000313" key="2">
    <source>
        <dbReference type="EMBL" id="HEH83079.1"/>
    </source>
</evidence>
<feature type="transmembrane region" description="Helical" evidence="1">
    <location>
        <begin position="319"/>
        <end position="339"/>
    </location>
</feature>
<gene>
    <name evidence="2" type="ORF">ENP73_09000</name>
</gene>
<protein>
    <submittedName>
        <fullName evidence="2">Amino acid transporter</fullName>
    </submittedName>
</protein>
<keyword evidence="1" id="KW-0472">Membrane</keyword>
<feature type="transmembrane region" description="Helical" evidence="1">
    <location>
        <begin position="214"/>
        <end position="242"/>
    </location>
</feature>
<feature type="transmembrane region" description="Helical" evidence="1">
    <location>
        <begin position="175"/>
        <end position="194"/>
    </location>
</feature>